<reference evidence="1" key="1">
    <citation type="submission" date="2022-10" db="EMBL/GenBank/DDBJ databases">
        <title>Culturing micro-colonial fungi from biological soil crusts in the Mojave desert and describing Neophaeococcomyces mojavensis, and introducing the new genera and species Taxawa tesnikishii.</title>
        <authorList>
            <person name="Kurbessoian T."/>
            <person name="Stajich J.E."/>
        </authorList>
    </citation>
    <scope>NUCLEOTIDE SEQUENCE</scope>
    <source>
        <strain evidence="1">TK_1</strain>
    </source>
</reference>
<comment type="caution">
    <text evidence="1">The sequence shown here is derived from an EMBL/GenBank/DDBJ whole genome shotgun (WGS) entry which is preliminary data.</text>
</comment>
<dbReference type="EMBL" id="JAPDRL010000022">
    <property type="protein sequence ID" value="KAJ9666143.1"/>
    <property type="molecule type" value="Genomic_DNA"/>
</dbReference>
<evidence type="ECO:0000313" key="2">
    <source>
        <dbReference type="Proteomes" id="UP001172684"/>
    </source>
</evidence>
<sequence>MSTKFASICNQPISPSAPTSGLQWTAEITAEKIHYDYLIGDLEEVHGVLKDFIRRTTNNWDDKSRRSDIVTIKTEAYPRYAQRVKKVVASCREFYPEHDEEKPDKMTTLINSLNAGQTLEAETEAYGSSYEM</sequence>
<evidence type="ECO:0000313" key="1">
    <source>
        <dbReference type="EMBL" id="KAJ9666143.1"/>
    </source>
</evidence>
<dbReference type="Proteomes" id="UP001172684">
    <property type="component" value="Unassembled WGS sequence"/>
</dbReference>
<proteinExistence type="predicted"/>
<keyword evidence="2" id="KW-1185">Reference proteome</keyword>
<gene>
    <name evidence="1" type="ORF">H2201_003821</name>
</gene>
<protein>
    <submittedName>
        <fullName evidence="1">Uncharacterized protein</fullName>
    </submittedName>
</protein>
<organism evidence="1 2">
    <name type="scientific">Coniosporium apollinis</name>
    <dbReference type="NCBI Taxonomy" id="61459"/>
    <lineage>
        <taxon>Eukaryota</taxon>
        <taxon>Fungi</taxon>
        <taxon>Dikarya</taxon>
        <taxon>Ascomycota</taxon>
        <taxon>Pezizomycotina</taxon>
        <taxon>Dothideomycetes</taxon>
        <taxon>Dothideomycetes incertae sedis</taxon>
        <taxon>Coniosporium</taxon>
    </lineage>
</organism>
<accession>A0ABQ9NZU8</accession>
<name>A0ABQ9NZU8_9PEZI</name>